<dbReference type="Proteomes" id="UP000291084">
    <property type="component" value="Chromosome 11"/>
</dbReference>
<proteinExistence type="predicted"/>
<sequence length="244" mass="27119">MALCLPLSFSNPKRVASLSSSFVHGGTKPSSFSINEKLKTGNRLQNVSVSISCSSIKLVHDRALDKHIVMKYRVRHLAKYGTKFLGFADSQPTIRPPKATTCRPILATGTRPPEASAVRPYDSNVWSFGLTGSTARSPGPHIRSSINLVVQPFVHSFRPFGLTCIRQFGLPCIRFGRSYLLVFGRSTSTVRPSVASTFRYSTVRPHKNWIVRPLGYLAFRPLSSVLHGVKYSSIQQFGRTNFVY</sequence>
<keyword evidence="2" id="KW-1185">Reference proteome</keyword>
<accession>A0A0S3T9M3</accession>
<gene>
    <name evidence="1" type="primary">Vigan.11G100900</name>
    <name evidence="1" type="ORF">VIGAN_11100900</name>
</gene>
<evidence type="ECO:0000313" key="1">
    <source>
        <dbReference type="EMBL" id="BAU01718.1"/>
    </source>
</evidence>
<dbReference type="EMBL" id="AP015044">
    <property type="protein sequence ID" value="BAU01718.1"/>
    <property type="molecule type" value="Genomic_DNA"/>
</dbReference>
<reference evidence="1 2" key="1">
    <citation type="journal article" date="2015" name="Sci. Rep.">
        <title>The power of single molecule real-time sequencing technology in the de novo assembly of a eukaryotic genome.</title>
        <authorList>
            <person name="Sakai H."/>
            <person name="Naito K."/>
            <person name="Ogiso-Tanaka E."/>
            <person name="Takahashi Y."/>
            <person name="Iseki K."/>
            <person name="Muto C."/>
            <person name="Satou K."/>
            <person name="Teruya K."/>
            <person name="Shiroma A."/>
            <person name="Shimoji M."/>
            <person name="Hirano T."/>
            <person name="Itoh T."/>
            <person name="Kaga A."/>
            <person name="Tomooka N."/>
        </authorList>
    </citation>
    <scope>NUCLEOTIDE SEQUENCE [LARGE SCALE GENOMIC DNA]</scope>
    <source>
        <strain evidence="2">cv. Shumari</strain>
    </source>
</reference>
<evidence type="ECO:0000313" key="2">
    <source>
        <dbReference type="Proteomes" id="UP000291084"/>
    </source>
</evidence>
<protein>
    <submittedName>
        <fullName evidence="1">Uncharacterized protein</fullName>
    </submittedName>
</protein>
<dbReference type="AlphaFoldDB" id="A0A0S3T9M3"/>
<organism evidence="1 2">
    <name type="scientific">Vigna angularis var. angularis</name>
    <dbReference type="NCBI Taxonomy" id="157739"/>
    <lineage>
        <taxon>Eukaryota</taxon>
        <taxon>Viridiplantae</taxon>
        <taxon>Streptophyta</taxon>
        <taxon>Embryophyta</taxon>
        <taxon>Tracheophyta</taxon>
        <taxon>Spermatophyta</taxon>
        <taxon>Magnoliopsida</taxon>
        <taxon>eudicotyledons</taxon>
        <taxon>Gunneridae</taxon>
        <taxon>Pentapetalae</taxon>
        <taxon>rosids</taxon>
        <taxon>fabids</taxon>
        <taxon>Fabales</taxon>
        <taxon>Fabaceae</taxon>
        <taxon>Papilionoideae</taxon>
        <taxon>50 kb inversion clade</taxon>
        <taxon>NPAAA clade</taxon>
        <taxon>indigoferoid/millettioid clade</taxon>
        <taxon>Phaseoleae</taxon>
        <taxon>Vigna</taxon>
    </lineage>
</organism>
<name>A0A0S3T9M3_PHAAN</name>